<gene>
    <name evidence="1" type="ORF">MuYL_1714</name>
</gene>
<dbReference type="AlphaFoldDB" id="A0A223NV23"/>
<dbReference type="SUPFAM" id="SSF49464">
    <property type="entry name" value="Carboxypeptidase regulatory domain-like"/>
    <property type="match status" value="1"/>
</dbReference>
<dbReference type="Proteomes" id="UP000215002">
    <property type="component" value="Chromosome"/>
</dbReference>
<dbReference type="OrthoDB" id="714262at2"/>
<name>A0A223NV23_9SPHI</name>
<accession>A0A223NV23</accession>
<dbReference type="KEGG" id="muc:MuYL_1714"/>
<organism evidence="1 2">
    <name type="scientific">Mucilaginibacter xinganensis</name>
    <dbReference type="NCBI Taxonomy" id="1234841"/>
    <lineage>
        <taxon>Bacteria</taxon>
        <taxon>Pseudomonadati</taxon>
        <taxon>Bacteroidota</taxon>
        <taxon>Sphingobacteriia</taxon>
        <taxon>Sphingobacteriales</taxon>
        <taxon>Sphingobacteriaceae</taxon>
        <taxon>Mucilaginibacter</taxon>
    </lineage>
</organism>
<evidence type="ECO:0000313" key="2">
    <source>
        <dbReference type="Proteomes" id="UP000215002"/>
    </source>
</evidence>
<reference evidence="1 2" key="1">
    <citation type="submission" date="2017-08" db="EMBL/GenBank/DDBJ databases">
        <title>Complete genome sequence of Mucilaginibacter sp. strain BJC16-A31.</title>
        <authorList>
            <consortium name="Henan University of Science and Technology"/>
            <person name="You X."/>
        </authorList>
    </citation>
    <scope>NUCLEOTIDE SEQUENCE [LARGE SCALE GENOMIC DNA]</scope>
    <source>
        <strain evidence="1 2">BJC16-A31</strain>
    </source>
</reference>
<sequence length="260" mass="29754">MKLKNLPLLLFCMVITHSYGQLVSGKVIDSDTKLPVSGAVISLGKKQTITGSFGDFRIPASGGDSLRIVRFGYKTYTKLVINPMDAIKVDLEPAKIVIKEVIIHANREREYKKDSAYNRQFYAKQFNYKGPTVMDAFVHHIPKNTSELLSVDVVTLIRALTKKSTRAYKFNKLLLRDEKTNYINQKFSHGMVSKVTGLRGDTLSAFIIQYRPTYAYAQKATDYEMEVYIKECYKKFLKDGFKKNELFNASRKDSVIFRLN</sequence>
<dbReference type="InterPro" id="IPR008969">
    <property type="entry name" value="CarboxyPept-like_regulatory"/>
</dbReference>
<dbReference type="EMBL" id="CP022743">
    <property type="protein sequence ID" value="ASU33610.1"/>
    <property type="molecule type" value="Genomic_DNA"/>
</dbReference>
<protein>
    <recommendedName>
        <fullName evidence="3">CarboxypepD_reg-like domain-containing protein</fullName>
    </recommendedName>
</protein>
<evidence type="ECO:0000313" key="1">
    <source>
        <dbReference type="EMBL" id="ASU33610.1"/>
    </source>
</evidence>
<dbReference type="RefSeq" id="WP_157740693.1">
    <property type="nucleotide sequence ID" value="NZ_CP022743.1"/>
</dbReference>
<keyword evidence="2" id="KW-1185">Reference proteome</keyword>
<evidence type="ECO:0008006" key="3">
    <source>
        <dbReference type="Google" id="ProtNLM"/>
    </source>
</evidence>
<proteinExistence type="predicted"/>
<dbReference type="Gene3D" id="2.60.40.1120">
    <property type="entry name" value="Carboxypeptidase-like, regulatory domain"/>
    <property type="match status" value="1"/>
</dbReference>